<evidence type="ECO:0000313" key="9">
    <source>
        <dbReference type="Proteomes" id="UP000027583"/>
    </source>
</evidence>
<evidence type="ECO:0000256" key="2">
    <source>
        <dbReference type="ARBA" id="ARBA00009083"/>
    </source>
</evidence>
<evidence type="ECO:0000256" key="3">
    <source>
        <dbReference type="ARBA" id="ARBA00022980"/>
    </source>
</evidence>
<comment type="similarity">
    <text evidence="2 7">Belongs to the universal ribosomal protein uS14 family.</text>
</comment>
<dbReference type="Pfam" id="PF00253">
    <property type="entry name" value="Ribosomal_S14"/>
    <property type="match status" value="1"/>
</dbReference>
<dbReference type="GO" id="GO:0019843">
    <property type="term" value="F:rRNA binding"/>
    <property type="evidence" value="ECO:0007669"/>
    <property type="project" value="UniProtKB-UniRule"/>
</dbReference>
<dbReference type="AlphaFoldDB" id="A0A060QG08"/>
<dbReference type="HAMAP" id="MF_00537">
    <property type="entry name" value="Ribosomal_uS14_1"/>
    <property type="match status" value="1"/>
</dbReference>
<dbReference type="FunFam" id="1.10.287.1480:FF:000001">
    <property type="entry name" value="30S ribosomal protein S14"/>
    <property type="match status" value="1"/>
</dbReference>
<dbReference type="Proteomes" id="UP000027583">
    <property type="component" value="Unassembled WGS sequence"/>
</dbReference>
<dbReference type="InterPro" id="IPR023036">
    <property type="entry name" value="Ribosomal_uS14_bac/plastid"/>
</dbReference>
<dbReference type="GO" id="GO:0015935">
    <property type="term" value="C:small ribosomal subunit"/>
    <property type="evidence" value="ECO:0007669"/>
    <property type="project" value="TreeGrafter"/>
</dbReference>
<name>A0A060QG08_9PROT</name>
<reference evidence="8 9" key="2">
    <citation type="journal article" date="2014" name="PLoS ONE">
        <title>Evolution of mitochondria reconstructed from the energy metabolism of living bacteria.</title>
        <authorList>
            <person name="Degli Esposti M."/>
            <person name="Chouaia B."/>
            <person name="Comandatore F."/>
            <person name="Crotti E."/>
            <person name="Sassera D."/>
            <person name="Lievens P.M."/>
            <person name="Daffonchio D."/>
            <person name="Bandi C."/>
        </authorList>
    </citation>
    <scope>NUCLEOTIDE SEQUENCE [LARGE SCALE GENOMIC DNA]</scope>
    <source>
        <strain evidence="8 9">SF2.1</strain>
    </source>
</reference>
<sequence length="101" mass="11595">MAKISAVNRNAKRAYMATRDKAKRTALKDIIKDRSLPVEERFDATLKLAEMPRNGSRVRFRLRCKVSGRPRANYRKFELSRIALRDLASTGQIPGMVKSSW</sequence>
<dbReference type="RefSeq" id="WP_023978991.1">
    <property type="nucleotide sequence ID" value="NZ_CBLX010000013.1"/>
</dbReference>
<comment type="caution">
    <text evidence="8">The sequence shown here is derived from an EMBL/GenBank/DDBJ whole genome shotgun (WGS) entry which is preliminary data.</text>
</comment>
<evidence type="ECO:0000313" key="8">
    <source>
        <dbReference type="EMBL" id="CDG40084.1"/>
    </source>
</evidence>
<dbReference type="InterPro" id="IPR001209">
    <property type="entry name" value="Ribosomal_uS14"/>
</dbReference>
<dbReference type="eggNOG" id="COG0199">
    <property type="taxonomic scope" value="Bacteria"/>
</dbReference>
<evidence type="ECO:0000256" key="4">
    <source>
        <dbReference type="ARBA" id="ARBA00023274"/>
    </source>
</evidence>
<keyword evidence="4 7" id="KW-0687">Ribonucleoprotein</keyword>
<evidence type="ECO:0000256" key="6">
    <source>
        <dbReference type="ARBA" id="ARBA00047110"/>
    </source>
</evidence>
<dbReference type="GO" id="GO:0003735">
    <property type="term" value="F:structural constituent of ribosome"/>
    <property type="evidence" value="ECO:0007669"/>
    <property type="project" value="InterPro"/>
</dbReference>
<dbReference type="EMBL" id="CBLX010000013">
    <property type="protein sequence ID" value="CDG40084.1"/>
    <property type="molecule type" value="Genomic_DNA"/>
</dbReference>
<dbReference type="PROSITE" id="PS00527">
    <property type="entry name" value="RIBOSOMAL_S14"/>
    <property type="match status" value="1"/>
</dbReference>
<comment type="function">
    <text evidence="1 7">Binds 16S rRNA, required for the assembly of 30S particles and may also be responsible for determining the conformation of the 16S rRNA at the A site.</text>
</comment>
<keyword evidence="7" id="KW-0699">rRNA-binding</keyword>
<keyword evidence="3 7" id="KW-0689">Ribosomal protein</keyword>
<dbReference type="SUPFAM" id="SSF57716">
    <property type="entry name" value="Glucocorticoid receptor-like (DNA-binding domain)"/>
    <property type="match status" value="1"/>
</dbReference>
<accession>A0A060QG08</accession>
<dbReference type="InterPro" id="IPR018271">
    <property type="entry name" value="Ribosomal_uS14_CS"/>
</dbReference>
<keyword evidence="7" id="KW-0694">RNA-binding</keyword>
<gene>
    <name evidence="7" type="primary">rpsN</name>
    <name evidence="8" type="ORF">ASAP_2039</name>
</gene>
<dbReference type="GO" id="GO:0005737">
    <property type="term" value="C:cytoplasm"/>
    <property type="evidence" value="ECO:0007669"/>
    <property type="project" value="UniProtKB-ARBA"/>
</dbReference>
<organism evidence="8 9">
    <name type="scientific">Asaia bogorensis</name>
    <dbReference type="NCBI Taxonomy" id="91915"/>
    <lineage>
        <taxon>Bacteria</taxon>
        <taxon>Pseudomonadati</taxon>
        <taxon>Pseudomonadota</taxon>
        <taxon>Alphaproteobacteria</taxon>
        <taxon>Acetobacterales</taxon>
        <taxon>Acetobacteraceae</taxon>
        <taxon>Asaia</taxon>
    </lineage>
</organism>
<protein>
    <recommendedName>
        <fullName evidence="5 7">Small ribosomal subunit protein uS14</fullName>
    </recommendedName>
</protein>
<dbReference type="Gene3D" id="1.10.287.1480">
    <property type="match status" value="1"/>
</dbReference>
<dbReference type="GO" id="GO:0006412">
    <property type="term" value="P:translation"/>
    <property type="evidence" value="ECO:0007669"/>
    <property type="project" value="UniProtKB-UniRule"/>
</dbReference>
<reference evidence="8 9" key="1">
    <citation type="journal article" date="2014" name="Genome Biol. Evol.">
        <title>Acetic acid bacteria genomes reveal functional traits for adaptation to life in insect guts.</title>
        <authorList>
            <person name="Chouaia B."/>
            <person name="Gaiarsa S."/>
            <person name="Crotti E."/>
            <person name="Comandatore F."/>
            <person name="Degli Esposti M."/>
            <person name="Ricci I."/>
            <person name="Alma A."/>
            <person name="Favia G."/>
            <person name="Bandi C."/>
            <person name="Daffonchio D."/>
        </authorList>
    </citation>
    <scope>NUCLEOTIDE SEQUENCE [LARGE SCALE GENOMIC DNA]</scope>
    <source>
        <strain evidence="8 9">SF2.1</strain>
    </source>
</reference>
<evidence type="ECO:0000256" key="7">
    <source>
        <dbReference type="HAMAP-Rule" id="MF_00537"/>
    </source>
</evidence>
<dbReference type="GeneID" id="78225827"/>
<proteinExistence type="inferred from homology"/>
<evidence type="ECO:0000256" key="5">
    <source>
        <dbReference type="ARBA" id="ARBA00035167"/>
    </source>
</evidence>
<dbReference type="PANTHER" id="PTHR19836:SF19">
    <property type="entry name" value="SMALL RIBOSOMAL SUBUNIT PROTEIN US14M"/>
    <property type="match status" value="1"/>
</dbReference>
<comment type="subunit">
    <text evidence="6 7">Part of the 30S ribosomal subunit. Contacts proteins S3 and S10.</text>
</comment>
<evidence type="ECO:0000256" key="1">
    <source>
        <dbReference type="ARBA" id="ARBA00003686"/>
    </source>
</evidence>
<dbReference type="NCBIfam" id="NF006477">
    <property type="entry name" value="PRK08881.1"/>
    <property type="match status" value="1"/>
</dbReference>
<dbReference type="PANTHER" id="PTHR19836">
    <property type="entry name" value="30S RIBOSOMAL PROTEIN S14"/>
    <property type="match status" value="1"/>
</dbReference>